<keyword evidence="2" id="KW-1185">Reference proteome</keyword>
<proteinExistence type="predicted"/>
<organism evidence="1 2">
    <name type="scientific">Mucuna pruriens</name>
    <name type="common">Velvet bean</name>
    <name type="synonym">Dolichos pruriens</name>
    <dbReference type="NCBI Taxonomy" id="157652"/>
    <lineage>
        <taxon>Eukaryota</taxon>
        <taxon>Viridiplantae</taxon>
        <taxon>Streptophyta</taxon>
        <taxon>Embryophyta</taxon>
        <taxon>Tracheophyta</taxon>
        <taxon>Spermatophyta</taxon>
        <taxon>Magnoliopsida</taxon>
        <taxon>eudicotyledons</taxon>
        <taxon>Gunneridae</taxon>
        <taxon>Pentapetalae</taxon>
        <taxon>rosids</taxon>
        <taxon>fabids</taxon>
        <taxon>Fabales</taxon>
        <taxon>Fabaceae</taxon>
        <taxon>Papilionoideae</taxon>
        <taxon>50 kb inversion clade</taxon>
        <taxon>NPAAA clade</taxon>
        <taxon>indigoferoid/millettioid clade</taxon>
        <taxon>Phaseoleae</taxon>
        <taxon>Mucuna</taxon>
    </lineage>
</organism>
<gene>
    <name evidence="1" type="ORF">CR513_58188</name>
</gene>
<name>A0A371EBL8_MUCPR</name>
<evidence type="ECO:0000313" key="2">
    <source>
        <dbReference type="Proteomes" id="UP000257109"/>
    </source>
</evidence>
<accession>A0A371EBL8</accession>
<dbReference type="EMBL" id="QJKJ01014929">
    <property type="protein sequence ID" value="RDX63394.1"/>
    <property type="molecule type" value="Genomic_DNA"/>
</dbReference>
<sequence>MANGIALYDRHLRTHTFTHTYLGYFKFGRFTQIMGIDKANDHTLFIKHSQGDELIVINPKQRHGGQPQNR</sequence>
<evidence type="ECO:0000313" key="1">
    <source>
        <dbReference type="EMBL" id="RDX63394.1"/>
    </source>
</evidence>
<reference evidence="1" key="1">
    <citation type="submission" date="2018-05" db="EMBL/GenBank/DDBJ databases">
        <title>Draft genome of Mucuna pruriens seed.</title>
        <authorList>
            <person name="Nnadi N.E."/>
            <person name="Vos R."/>
            <person name="Hasami M.H."/>
            <person name="Devisetty U.K."/>
            <person name="Aguiy J.C."/>
        </authorList>
    </citation>
    <scope>NUCLEOTIDE SEQUENCE [LARGE SCALE GENOMIC DNA]</scope>
    <source>
        <strain evidence="1">JCA_2017</strain>
    </source>
</reference>
<dbReference type="Proteomes" id="UP000257109">
    <property type="component" value="Unassembled WGS sequence"/>
</dbReference>
<protein>
    <submittedName>
        <fullName evidence="1">Uncharacterized protein</fullName>
    </submittedName>
</protein>
<feature type="non-terminal residue" evidence="1">
    <location>
        <position position="1"/>
    </location>
</feature>
<comment type="caution">
    <text evidence="1">The sequence shown here is derived from an EMBL/GenBank/DDBJ whole genome shotgun (WGS) entry which is preliminary data.</text>
</comment>
<dbReference type="AlphaFoldDB" id="A0A371EBL8"/>